<evidence type="ECO:0000256" key="7">
    <source>
        <dbReference type="ARBA" id="ARBA00024033"/>
    </source>
</evidence>
<keyword evidence="10" id="KW-1185">Reference proteome</keyword>
<keyword evidence="3" id="KW-0808">Transferase</keyword>
<feature type="transmembrane region" description="Helical" evidence="8">
    <location>
        <begin position="411"/>
        <end position="431"/>
    </location>
</feature>
<gene>
    <name evidence="9" type="ORF">Afil01_26550</name>
</gene>
<feature type="transmembrane region" description="Helical" evidence="8">
    <location>
        <begin position="34"/>
        <end position="51"/>
    </location>
</feature>
<feature type="transmembrane region" description="Helical" evidence="8">
    <location>
        <begin position="237"/>
        <end position="261"/>
    </location>
</feature>
<dbReference type="GO" id="GO:0016758">
    <property type="term" value="F:hexosyltransferase activity"/>
    <property type="evidence" value="ECO:0007669"/>
    <property type="project" value="InterPro"/>
</dbReference>
<dbReference type="AlphaFoldDB" id="A0A9W6SKV1"/>
<feature type="transmembrane region" description="Helical" evidence="8">
    <location>
        <begin position="58"/>
        <end position="77"/>
    </location>
</feature>
<organism evidence="9 10">
    <name type="scientific">Actinorhabdospora filicis</name>
    <dbReference type="NCBI Taxonomy" id="1785913"/>
    <lineage>
        <taxon>Bacteria</taxon>
        <taxon>Bacillati</taxon>
        <taxon>Actinomycetota</taxon>
        <taxon>Actinomycetes</taxon>
        <taxon>Micromonosporales</taxon>
        <taxon>Micromonosporaceae</taxon>
        <taxon>Actinorhabdospora</taxon>
    </lineage>
</organism>
<dbReference type="Proteomes" id="UP001165079">
    <property type="component" value="Unassembled WGS sequence"/>
</dbReference>
<dbReference type="Pfam" id="PF09594">
    <property type="entry name" value="GT87"/>
    <property type="match status" value="1"/>
</dbReference>
<keyword evidence="4 8" id="KW-0812">Transmembrane</keyword>
<evidence type="ECO:0000313" key="9">
    <source>
        <dbReference type="EMBL" id="GLZ77848.1"/>
    </source>
</evidence>
<evidence type="ECO:0000256" key="1">
    <source>
        <dbReference type="ARBA" id="ARBA00004651"/>
    </source>
</evidence>
<name>A0A9W6SKV1_9ACTN</name>
<accession>A0A9W6SKV1</accession>
<evidence type="ECO:0000256" key="5">
    <source>
        <dbReference type="ARBA" id="ARBA00022989"/>
    </source>
</evidence>
<dbReference type="RefSeq" id="WP_285663028.1">
    <property type="nucleotide sequence ID" value="NZ_BSTX01000002.1"/>
</dbReference>
<keyword evidence="6 8" id="KW-0472">Membrane</keyword>
<feature type="transmembrane region" description="Helical" evidence="8">
    <location>
        <begin position="268"/>
        <end position="289"/>
    </location>
</feature>
<evidence type="ECO:0000256" key="6">
    <source>
        <dbReference type="ARBA" id="ARBA00023136"/>
    </source>
</evidence>
<keyword evidence="2" id="KW-1003">Cell membrane</keyword>
<comment type="caution">
    <text evidence="9">The sequence shown here is derived from an EMBL/GenBank/DDBJ whole genome shotgun (WGS) entry which is preliminary data.</text>
</comment>
<proteinExistence type="inferred from homology"/>
<evidence type="ECO:0008006" key="11">
    <source>
        <dbReference type="Google" id="ProtNLM"/>
    </source>
</evidence>
<protein>
    <recommendedName>
        <fullName evidence="11">DUF2029 domain-containing protein</fullName>
    </recommendedName>
</protein>
<dbReference type="GO" id="GO:0005886">
    <property type="term" value="C:plasma membrane"/>
    <property type="evidence" value="ECO:0007669"/>
    <property type="project" value="UniProtKB-SubCell"/>
</dbReference>
<evidence type="ECO:0000256" key="4">
    <source>
        <dbReference type="ARBA" id="ARBA00022692"/>
    </source>
</evidence>
<evidence type="ECO:0000256" key="8">
    <source>
        <dbReference type="SAM" id="Phobius"/>
    </source>
</evidence>
<evidence type="ECO:0000313" key="10">
    <source>
        <dbReference type="Proteomes" id="UP001165079"/>
    </source>
</evidence>
<evidence type="ECO:0000256" key="3">
    <source>
        <dbReference type="ARBA" id="ARBA00022679"/>
    </source>
</evidence>
<feature type="transmembrane region" description="Helical" evidence="8">
    <location>
        <begin position="331"/>
        <end position="350"/>
    </location>
</feature>
<keyword evidence="5 8" id="KW-1133">Transmembrane helix</keyword>
<comment type="similarity">
    <text evidence="7">Belongs to the glycosyltransferase 87 family.</text>
</comment>
<comment type="subcellular location">
    <subcellularLocation>
        <location evidence="1">Cell membrane</location>
        <topology evidence="1">Multi-pass membrane protein</topology>
    </subcellularLocation>
</comment>
<sequence>MRLWTVLAGGLAAATAVAAGIAIGGTTSMGPLFAWYLAAWALFTAAAWALRRVPPRHAAVLVLAGGALIGGTGLLAAPRTSDDAYRYVWDGRVQAAGISPYDHVPADPALRGLRDESLFPSAPDCAGMWDAGGFCTRINRPTVPTIYPPVAEAYFLAVHLAAGATGLDGITALQAAGLLAALGTALVVLRARGPGPAALWAWCPAIALEAVNNAHADVLAALLTVAAFAAAARRPRAGGALLGAGIAAKLLPAVTVPALLAGARKPRAVVPPAIALAVAAATYIPYVLWSRGSVLGYLGGYVGEEGYGDASGSDRFALLRLALPAAWERPGVLLGLTLAVLALVTAAIIARGDPARPWDGAAALVGALLLLTTPGYAWYALLLIGLAALAARPVWLVLGLAAAAAYPALPHAATIAYALAAAVLIAAGIRVRHGRASSFVRDRHTLGGS</sequence>
<dbReference type="EMBL" id="BSTX01000002">
    <property type="protein sequence ID" value="GLZ77848.1"/>
    <property type="molecule type" value="Genomic_DNA"/>
</dbReference>
<evidence type="ECO:0000256" key="2">
    <source>
        <dbReference type="ARBA" id="ARBA00022475"/>
    </source>
</evidence>
<reference evidence="9" key="1">
    <citation type="submission" date="2023-03" db="EMBL/GenBank/DDBJ databases">
        <title>Actinorhabdospora filicis NBRC 111898.</title>
        <authorList>
            <person name="Ichikawa N."/>
            <person name="Sato H."/>
            <person name="Tonouchi N."/>
        </authorList>
    </citation>
    <scope>NUCLEOTIDE SEQUENCE</scope>
    <source>
        <strain evidence="9">NBRC 111898</strain>
    </source>
</reference>
<feature type="transmembrane region" description="Helical" evidence="8">
    <location>
        <begin position="170"/>
        <end position="189"/>
    </location>
</feature>
<dbReference type="InterPro" id="IPR018584">
    <property type="entry name" value="GT87"/>
</dbReference>
<feature type="transmembrane region" description="Helical" evidence="8">
    <location>
        <begin position="362"/>
        <end position="391"/>
    </location>
</feature>